<evidence type="ECO:0000256" key="1">
    <source>
        <dbReference type="SAM" id="Phobius"/>
    </source>
</evidence>
<keyword evidence="3" id="KW-1185">Reference proteome</keyword>
<keyword evidence="1" id="KW-0812">Transmembrane</keyword>
<dbReference type="RefSeq" id="WP_133326640.1">
    <property type="nucleotide sequence ID" value="NZ_SMYL01000002.1"/>
</dbReference>
<accession>A0A4R5W3T9</accession>
<feature type="transmembrane region" description="Helical" evidence="1">
    <location>
        <begin position="12"/>
        <end position="36"/>
    </location>
</feature>
<comment type="caution">
    <text evidence="2">The sequence shown here is derived from an EMBL/GenBank/DDBJ whole genome shotgun (WGS) entry which is preliminary data.</text>
</comment>
<dbReference type="Pfam" id="PF16137">
    <property type="entry name" value="DUF4845"/>
    <property type="match status" value="1"/>
</dbReference>
<protein>
    <submittedName>
        <fullName evidence="2">DUF4845 domain-containing protein</fullName>
    </submittedName>
</protein>
<dbReference type="InterPro" id="IPR032314">
    <property type="entry name" value="DUF4845"/>
</dbReference>
<dbReference type="EMBL" id="SMYL01000002">
    <property type="protein sequence ID" value="TDK67413.1"/>
    <property type="molecule type" value="Genomic_DNA"/>
</dbReference>
<gene>
    <name evidence="2" type="ORF">E2I14_06535</name>
</gene>
<keyword evidence="1" id="KW-0472">Membrane</keyword>
<reference evidence="2 3" key="1">
    <citation type="submission" date="2019-03" db="EMBL/GenBank/DDBJ databases">
        <title>Sapientia aquatica gen. nov., sp. nov., isolated from a crater lake.</title>
        <authorList>
            <person name="Felfoldi T."/>
            <person name="Szabo A."/>
            <person name="Toth E."/>
            <person name="Schumann P."/>
            <person name="Keki Z."/>
            <person name="Marialigeti K."/>
            <person name="Mathe I."/>
        </authorList>
    </citation>
    <scope>NUCLEOTIDE SEQUENCE [LARGE SCALE GENOMIC DNA]</scope>
    <source>
        <strain evidence="2 3">SA-152</strain>
    </source>
</reference>
<dbReference type="OrthoDB" id="9133279at2"/>
<evidence type="ECO:0000313" key="2">
    <source>
        <dbReference type="EMBL" id="TDK67413.1"/>
    </source>
</evidence>
<keyword evidence="1" id="KW-1133">Transmembrane helix</keyword>
<dbReference type="AlphaFoldDB" id="A0A4R5W3T9"/>
<proteinExistence type="predicted"/>
<evidence type="ECO:0000313" key="3">
    <source>
        <dbReference type="Proteomes" id="UP000294829"/>
    </source>
</evidence>
<name>A0A4R5W3T9_9BURK</name>
<organism evidence="2 3">
    <name type="scientific">Sapientia aquatica</name>
    <dbReference type="NCBI Taxonomy" id="1549640"/>
    <lineage>
        <taxon>Bacteria</taxon>
        <taxon>Pseudomonadati</taxon>
        <taxon>Pseudomonadota</taxon>
        <taxon>Betaproteobacteria</taxon>
        <taxon>Burkholderiales</taxon>
        <taxon>Oxalobacteraceae</taxon>
        <taxon>Sapientia</taxon>
    </lineage>
</organism>
<dbReference type="Proteomes" id="UP000294829">
    <property type="component" value="Unassembled WGS sequence"/>
</dbReference>
<sequence>MKGCPNLQKQRGLSLGGLILALVLVGLAAVLGMQIVPAVVEFQSIKKAVNDARNTGTNAQEIEFSYNKIAQAGYITSVTGKDLTIVKEDGAYVVSFAYEKKLPLFGPASLLLEFNATTDKKH</sequence>